<reference evidence="2" key="1">
    <citation type="journal article" date="2023" name="Science">
        <title>Genome structures resolve the early diversification of teleost fishes.</title>
        <authorList>
            <person name="Parey E."/>
            <person name="Louis A."/>
            <person name="Montfort J."/>
            <person name="Bouchez O."/>
            <person name="Roques C."/>
            <person name="Iampietro C."/>
            <person name="Lluch J."/>
            <person name="Castinel A."/>
            <person name="Donnadieu C."/>
            <person name="Desvignes T."/>
            <person name="Floi Bucao C."/>
            <person name="Jouanno E."/>
            <person name="Wen M."/>
            <person name="Mejri S."/>
            <person name="Dirks R."/>
            <person name="Jansen H."/>
            <person name="Henkel C."/>
            <person name="Chen W.J."/>
            <person name="Zahm M."/>
            <person name="Cabau C."/>
            <person name="Klopp C."/>
            <person name="Thompson A.W."/>
            <person name="Robinson-Rechavi M."/>
            <person name="Braasch I."/>
            <person name="Lecointre G."/>
            <person name="Bobe J."/>
            <person name="Postlethwait J.H."/>
            <person name="Berthelot C."/>
            <person name="Roest Crollius H."/>
            <person name="Guiguen Y."/>
        </authorList>
    </citation>
    <scope>NUCLEOTIDE SEQUENCE</scope>
    <source>
        <strain evidence="2">WJC10195</strain>
    </source>
</reference>
<evidence type="ECO:0000313" key="2">
    <source>
        <dbReference type="EMBL" id="KAJ8382523.1"/>
    </source>
</evidence>
<evidence type="ECO:0000313" key="3">
    <source>
        <dbReference type="Proteomes" id="UP001152622"/>
    </source>
</evidence>
<feature type="compositionally biased region" description="Polar residues" evidence="1">
    <location>
        <begin position="9"/>
        <end position="18"/>
    </location>
</feature>
<gene>
    <name evidence="2" type="ORF">SKAU_G00033010</name>
</gene>
<name>A0A9Q1GF60_SYNKA</name>
<accession>A0A9Q1GF60</accession>
<organism evidence="2 3">
    <name type="scientific">Synaphobranchus kaupii</name>
    <name type="common">Kaup's arrowtooth eel</name>
    <dbReference type="NCBI Taxonomy" id="118154"/>
    <lineage>
        <taxon>Eukaryota</taxon>
        <taxon>Metazoa</taxon>
        <taxon>Chordata</taxon>
        <taxon>Craniata</taxon>
        <taxon>Vertebrata</taxon>
        <taxon>Euteleostomi</taxon>
        <taxon>Actinopterygii</taxon>
        <taxon>Neopterygii</taxon>
        <taxon>Teleostei</taxon>
        <taxon>Anguilliformes</taxon>
        <taxon>Synaphobranchidae</taxon>
        <taxon>Synaphobranchus</taxon>
    </lineage>
</organism>
<sequence length="123" mass="13267">MPAGVINIQADTRQSSVRCDTAEDTLKKHGGRGFGAQYRRRTPHSASPARSNPPPRTSASSQSFSGDSPVPLRPGHHPFAARPARHVTSLTPQAEDEPPKTPTKQDATCAGFRLLYLELLIQG</sequence>
<evidence type="ECO:0000256" key="1">
    <source>
        <dbReference type="SAM" id="MobiDB-lite"/>
    </source>
</evidence>
<proteinExistence type="predicted"/>
<comment type="caution">
    <text evidence="2">The sequence shown here is derived from an EMBL/GenBank/DDBJ whole genome shotgun (WGS) entry which is preliminary data.</text>
</comment>
<protein>
    <submittedName>
        <fullName evidence="2">Uncharacterized protein</fullName>
    </submittedName>
</protein>
<dbReference type="AlphaFoldDB" id="A0A9Q1GF60"/>
<dbReference type="EMBL" id="JAINUF010000001">
    <property type="protein sequence ID" value="KAJ8382523.1"/>
    <property type="molecule type" value="Genomic_DNA"/>
</dbReference>
<keyword evidence="3" id="KW-1185">Reference proteome</keyword>
<dbReference type="Proteomes" id="UP001152622">
    <property type="component" value="Chromosome 1"/>
</dbReference>
<feature type="region of interest" description="Disordered" evidence="1">
    <location>
        <begin position="1"/>
        <end position="106"/>
    </location>
</feature>